<protein>
    <submittedName>
        <fullName evidence="1">Uncharacterized protein</fullName>
    </submittedName>
</protein>
<evidence type="ECO:0000313" key="2">
    <source>
        <dbReference type="Proteomes" id="UP000299102"/>
    </source>
</evidence>
<organism evidence="1 2">
    <name type="scientific">Eumeta variegata</name>
    <name type="common">Bagworm moth</name>
    <name type="synonym">Eumeta japonica</name>
    <dbReference type="NCBI Taxonomy" id="151549"/>
    <lineage>
        <taxon>Eukaryota</taxon>
        <taxon>Metazoa</taxon>
        <taxon>Ecdysozoa</taxon>
        <taxon>Arthropoda</taxon>
        <taxon>Hexapoda</taxon>
        <taxon>Insecta</taxon>
        <taxon>Pterygota</taxon>
        <taxon>Neoptera</taxon>
        <taxon>Endopterygota</taxon>
        <taxon>Lepidoptera</taxon>
        <taxon>Glossata</taxon>
        <taxon>Ditrysia</taxon>
        <taxon>Tineoidea</taxon>
        <taxon>Psychidae</taxon>
        <taxon>Oiketicinae</taxon>
        <taxon>Eumeta</taxon>
    </lineage>
</organism>
<proteinExistence type="predicted"/>
<dbReference type="Proteomes" id="UP000299102">
    <property type="component" value="Unassembled WGS sequence"/>
</dbReference>
<comment type="caution">
    <text evidence="1">The sequence shown here is derived from an EMBL/GenBank/DDBJ whole genome shotgun (WGS) entry which is preliminary data.</text>
</comment>
<dbReference type="AlphaFoldDB" id="A0A4C1Y4T6"/>
<name>A0A4C1Y4T6_EUMVA</name>
<reference evidence="1 2" key="1">
    <citation type="journal article" date="2019" name="Commun. Biol.">
        <title>The bagworm genome reveals a unique fibroin gene that provides high tensile strength.</title>
        <authorList>
            <person name="Kono N."/>
            <person name="Nakamura H."/>
            <person name="Ohtoshi R."/>
            <person name="Tomita M."/>
            <person name="Numata K."/>
            <person name="Arakawa K."/>
        </authorList>
    </citation>
    <scope>NUCLEOTIDE SEQUENCE [LARGE SCALE GENOMIC DNA]</scope>
</reference>
<evidence type="ECO:0000313" key="1">
    <source>
        <dbReference type="EMBL" id="GBP71241.1"/>
    </source>
</evidence>
<dbReference type="EMBL" id="BGZK01001101">
    <property type="protein sequence ID" value="GBP71241.1"/>
    <property type="molecule type" value="Genomic_DNA"/>
</dbReference>
<gene>
    <name evidence="1" type="ORF">EVAR_44880_1</name>
</gene>
<sequence length="161" mass="18119">MSEKRTKGLSALRLPEGQVMLEVWEIQPGRSTTADLEKRNSILVDEYRHLVPIEIETIRRLSRGPQSHCDLEEPNITPECSVRRTARFGWRNLIKAGFISAQGVLGVFGAVDRVVHSQGSNLGQLIRKERANNPAAGCLGYTDSRWMSANRSHSDRDWDHG</sequence>
<keyword evidence="2" id="KW-1185">Reference proteome</keyword>
<accession>A0A4C1Y4T6</accession>